<dbReference type="OrthoDB" id="769710at2"/>
<keyword evidence="1" id="KW-1133">Transmembrane helix</keyword>
<name>A0A127VFU8_9SPHI</name>
<organism evidence="2 3">
    <name type="scientific">Pedobacter cryoconitis</name>
    <dbReference type="NCBI Taxonomy" id="188932"/>
    <lineage>
        <taxon>Bacteria</taxon>
        <taxon>Pseudomonadati</taxon>
        <taxon>Bacteroidota</taxon>
        <taxon>Sphingobacteriia</taxon>
        <taxon>Sphingobacteriales</taxon>
        <taxon>Sphingobacteriaceae</taxon>
        <taxon>Pedobacter</taxon>
    </lineage>
</organism>
<protein>
    <recommendedName>
        <fullName evidence="4">Transmembrane protein</fullName>
    </recommendedName>
</protein>
<sequence length="91" mass="10255">MIIYKGWGPLALLIPVATILIGIFFFGKNGNAGLELFLYCLLCSAPLVFITGLRLNRKSVHDLYFIPLQYWGIIWGVIAAAILIYKYIQGY</sequence>
<evidence type="ECO:0000256" key="1">
    <source>
        <dbReference type="SAM" id="Phobius"/>
    </source>
</evidence>
<keyword evidence="1" id="KW-0812">Transmembrane</keyword>
<accession>A0A127VFU8</accession>
<reference evidence="2 3" key="1">
    <citation type="submission" date="2016-03" db="EMBL/GenBank/DDBJ databases">
        <title>Complete genome sequence of Pedobacter cryoconitis PAMC 27485.</title>
        <authorList>
            <person name="Lee J."/>
            <person name="Kim O.-S."/>
        </authorList>
    </citation>
    <scope>NUCLEOTIDE SEQUENCE [LARGE SCALE GENOMIC DNA]</scope>
    <source>
        <strain evidence="2 3">PAMC 27485</strain>
    </source>
</reference>
<evidence type="ECO:0000313" key="2">
    <source>
        <dbReference type="EMBL" id="AMQ00233.1"/>
    </source>
</evidence>
<feature type="transmembrane region" description="Helical" evidence="1">
    <location>
        <begin position="68"/>
        <end position="88"/>
    </location>
</feature>
<dbReference type="Proteomes" id="UP000071561">
    <property type="component" value="Chromosome"/>
</dbReference>
<feature type="transmembrane region" description="Helical" evidence="1">
    <location>
        <begin position="6"/>
        <end position="27"/>
    </location>
</feature>
<dbReference type="AlphaFoldDB" id="A0A127VFU8"/>
<dbReference type="PATRIC" id="fig|188932.3.peg.3501"/>
<proteinExistence type="predicted"/>
<dbReference type="EMBL" id="CP014504">
    <property type="protein sequence ID" value="AMQ00233.1"/>
    <property type="molecule type" value="Genomic_DNA"/>
</dbReference>
<gene>
    <name evidence="2" type="ORF">AY601_3365</name>
</gene>
<feature type="transmembrane region" description="Helical" evidence="1">
    <location>
        <begin position="36"/>
        <end position="56"/>
    </location>
</feature>
<dbReference type="RefSeq" id="WP_068403075.1">
    <property type="nucleotide sequence ID" value="NZ_CP014504.1"/>
</dbReference>
<dbReference type="KEGG" id="pcm:AY601_3365"/>
<evidence type="ECO:0008006" key="4">
    <source>
        <dbReference type="Google" id="ProtNLM"/>
    </source>
</evidence>
<keyword evidence="1" id="KW-0472">Membrane</keyword>
<keyword evidence="3" id="KW-1185">Reference proteome</keyword>
<evidence type="ECO:0000313" key="3">
    <source>
        <dbReference type="Proteomes" id="UP000071561"/>
    </source>
</evidence>